<dbReference type="InterPro" id="IPR036648">
    <property type="entry name" value="CN_Hdrase_a/SCN_Hdrase_g_sf"/>
</dbReference>
<dbReference type="Gene3D" id="3.90.330.10">
    <property type="entry name" value="Nitrile hydratase alpha /Thiocyanate hydrolase gamma"/>
    <property type="match status" value="1"/>
</dbReference>
<dbReference type="InterPro" id="IPR004232">
    <property type="entry name" value="CN_Hdrtase_a/SCN_Hdrlase_g"/>
</dbReference>
<evidence type="ECO:0000256" key="1">
    <source>
        <dbReference type="ARBA" id="ARBA00009363"/>
    </source>
</evidence>
<keyword evidence="2 3" id="KW-0479">Metal-binding</keyword>
<dbReference type="PIRSF" id="PIRSF001426">
    <property type="entry name" value="NHase_alpha"/>
    <property type="match status" value="1"/>
</dbReference>
<dbReference type="Pfam" id="PF02979">
    <property type="entry name" value="NHase_alpha"/>
    <property type="match status" value="1"/>
</dbReference>
<organism evidence="6 7">
    <name type="scientific">Flavobacterium agri</name>
    <dbReference type="NCBI Taxonomy" id="2743471"/>
    <lineage>
        <taxon>Bacteria</taxon>
        <taxon>Pseudomonadati</taxon>
        <taxon>Bacteroidota</taxon>
        <taxon>Flavobacteriia</taxon>
        <taxon>Flavobacteriales</taxon>
        <taxon>Flavobacteriaceae</taxon>
        <taxon>Flavobacterium</taxon>
    </lineage>
</organism>
<evidence type="ECO:0000313" key="6">
    <source>
        <dbReference type="EMBL" id="NYA69659.1"/>
    </source>
</evidence>
<dbReference type="SUPFAM" id="SSF56209">
    <property type="entry name" value="Nitrile hydratase alpha chain"/>
    <property type="match status" value="1"/>
</dbReference>
<protein>
    <submittedName>
        <fullName evidence="6">Nitrile hydratase subunit alpha</fullName>
    </submittedName>
</protein>
<gene>
    <name evidence="6" type="ORF">HZF10_01910</name>
</gene>
<comment type="caution">
    <text evidence="6">The sequence shown here is derived from an EMBL/GenBank/DDBJ whole genome shotgun (WGS) entry which is preliminary data.</text>
</comment>
<dbReference type="RefSeq" id="WP_176004479.1">
    <property type="nucleotide sequence ID" value="NZ_JABWMI010000003.1"/>
</dbReference>
<feature type="compositionally biased region" description="Basic and acidic residues" evidence="4">
    <location>
        <begin position="10"/>
        <end position="23"/>
    </location>
</feature>
<dbReference type="AlphaFoldDB" id="A0A7Y8XZ87"/>
<feature type="binding site" evidence="3">
    <location>
        <position position="133"/>
    </location>
    <ligand>
        <name>Fe(3+)</name>
        <dbReference type="ChEBI" id="CHEBI:29034"/>
    </ligand>
</feature>
<dbReference type="GO" id="GO:0003824">
    <property type="term" value="F:catalytic activity"/>
    <property type="evidence" value="ECO:0007669"/>
    <property type="project" value="InterPro"/>
</dbReference>
<dbReference type="GO" id="GO:0046914">
    <property type="term" value="F:transition metal ion binding"/>
    <property type="evidence" value="ECO:0007669"/>
    <property type="project" value="InterPro"/>
</dbReference>
<evidence type="ECO:0000259" key="5">
    <source>
        <dbReference type="Pfam" id="PF02979"/>
    </source>
</evidence>
<dbReference type="Proteomes" id="UP000535020">
    <property type="component" value="Unassembled WGS sequence"/>
</dbReference>
<evidence type="ECO:0000256" key="3">
    <source>
        <dbReference type="PIRSR" id="PIRSR001426-1"/>
    </source>
</evidence>
<dbReference type="InterPro" id="IPR023900">
    <property type="entry name" value="CN_Hdrtase_asu/SCN_Hdrlase_gsu"/>
</dbReference>
<feature type="binding site" evidence="3">
    <location>
        <position position="132"/>
    </location>
    <ligand>
        <name>Fe(3+)</name>
        <dbReference type="ChEBI" id="CHEBI:29034"/>
    </ligand>
</feature>
<feature type="binding site" evidence="3">
    <location>
        <position position="134"/>
    </location>
    <ligand>
        <name>Fe(3+)</name>
        <dbReference type="ChEBI" id="CHEBI:29034"/>
    </ligand>
</feature>
<feature type="region of interest" description="Disordered" evidence="4">
    <location>
        <begin position="1"/>
        <end position="23"/>
    </location>
</feature>
<evidence type="ECO:0000256" key="2">
    <source>
        <dbReference type="ARBA" id="ARBA00022723"/>
    </source>
</evidence>
<sequence>MSENAHNPHTGRDGDNHPEGHDHAEEHEPIIHEAAPSYYEILEISIRELLTEKGILRPEEIRRQIEVLDSRSPALGAKMVVKAWLDPAYRSRLVQNGNAAAEEMGISIYDNTKLTVLENTPGVHHVIVCTLCSCYPRPILGLPPDWYKSKEYRSRTVREPRAVLAEFGTLIPEEVQVIVQDSTASERYMVLPLRPAGTENFNAEELEALVTRDTMIGVALPSISN</sequence>
<evidence type="ECO:0000256" key="4">
    <source>
        <dbReference type="SAM" id="MobiDB-lite"/>
    </source>
</evidence>
<feature type="domain" description="Nitrile hydratase alpha/Thiocyanate hydrolase gamma" evidence="5">
    <location>
        <begin position="39"/>
        <end position="219"/>
    </location>
</feature>
<keyword evidence="3" id="KW-0408">Iron</keyword>
<comment type="similarity">
    <text evidence="1">Belongs to the nitrile hydratase subunit alpha family.</text>
</comment>
<feature type="binding site" evidence="3">
    <location>
        <position position="129"/>
    </location>
    <ligand>
        <name>Fe(3+)</name>
        <dbReference type="ChEBI" id="CHEBI:29034"/>
    </ligand>
</feature>
<evidence type="ECO:0000313" key="7">
    <source>
        <dbReference type="Proteomes" id="UP000535020"/>
    </source>
</evidence>
<dbReference type="EMBL" id="JACBJI010000001">
    <property type="protein sequence ID" value="NYA69659.1"/>
    <property type="molecule type" value="Genomic_DNA"/>
</dbReference>
<keyword evidence="7" id="KW-1185">Reference proteome</keyword>
<proteinExistence type="inferred from homology"/>
<accession>A0A7Y8XZ87</accession>
<name>A0A7Y8XZ87_9FLAO</name>
<reference evidence="6 7" key="1">
    <citation type="submission" date="2020-07" db="EMBL/GenBank/DDBJ databases">
        <authorList>
            <person name="Sun Q."/>
        </authorList>
    </citation>
    <scope>NUCLEOTIDE SEQUENCE [LARGE SCALE GENOMIC DNA]</scope>
    <source>
        <strain evidence="6 7">MAH-1</strain>
    </source>
</reference>